<dbReference type="Pfam" id="PF00432">
    <property type="entry name" value="Prenyltrans"/>
    <property type="match status" value="2"/>
</dbReference>
<evidence type="ECO:0000256" key="1">
    <source>
        <dbReference type="ARBA" id="ARBA00022737"/>
    </source>
</evidence>
<dbReference type="RefSeq" id="WP_145243288.1">
    <property type="nucleotide sequence ID" value="NZ_CP036273.1"/>
</dbReference>
<reference evidence="4 5" key="1">
    <citation type="submission" date="2019-02" db="EMBL/GenBank/DDBJ databases">
        <title>Deep-cultivation of Planctomycetes and their phenomic and genomic characterization uncovers novel biology.</title>
        <authorList>
            <person name="Wiegand S."/>
            <person name="Jogler M."/>
            <person name="Boedeker C."/>
            <person name="Pinto D."/>
            <person name="Vollmers J."/>
            <person name="Rivas-Marin E."/>
            <person name="Kohn T."/>
            <person name="Peeters S.H."/>
            <person name="Heuer A."/>
            <person name="Rast P."/>
            <person name="Oberbeckmann S."/>
            <person name="Bunk B."/>
            <person name="Jeske O."/>
            <person name="Meyerdierks A."/>
            <person name="Storesund J.E."/>
            <person name="Kallscheuer N."/>
            <person name="Luecker S."/>
            <person name="Lage O.M."/>
            <person name="Pohl T."/>
            <person name="Merkel B.J."/>
            <person name="Hornburger P."/>
            <person name="Mueller R.-W."/>
            <person name="Bruemmer F."/>
            <person name="Labrenz M."/>
            <person name="Spormann A.M."/>
            <person name="Op den Camp H."/>
            <person name="Overmann J."/>
            <person name="Amann R."/>
            <person name="Jetten M.S.M."/>
            <person name="Mascher T."/>
            <person name="Medema M.H."/>
            <person name="Devos D.P."/>
            <person name="Kaster A.-K."/>
            <person name="Ovreas L."/>
            <person name="Rohde M."/>
            <person name="Galperin M.Y."/>
            <person name="Jogler C."/>
        </authorList>
    </citation>
    <scope>NUCLEOTIDE SEQUENCE [LARGE SCALE GENOMIC DNA]</scope>
    <source>
        <strain evidence="4 5">ETA_A1</strain>
    </source>
</reference>
<feature type="chain" id="PRO_5021922478" evidence="2">
    <location>
        <begin position="20"/>
        <end position="333"/>
    </location>
</feature>
<keyword evidence="5" id="KW-1185">Reference proteome</keyword>
<dbReference type="InterPro" id="IPR008930">
    <property type="entry name" value="Terpenoid_cyclase/PrenylTrfase"/>
</dbReference>
<feature type="domain" description="Prenyltransferase alpha-alpha toroid" evidence="3">
    <location>
        <begin position="192"/>
        <end position="308"/>
    </location>
</feature>
<gene>
    <name evidence="4" type="ORF">ETAA1_51850</name>
</gene>
<evidence type="ECO:0000313" key="4">
    <source>
        <dbReference type="EMBL" id="QDU23193.1"/>
    </source>
</evidence>
<accession>A0A517Y0B2</accession>
<organism evidence="4 5">
    <name type="scientific">Urbifossiella limnaea</name>
    <dbReference type="NCBI Taxonomy" id="2528023"/>
    <lineage>
        <taxon>Bacteria</taxon>
        <taxon>Pseudomonadati</taxon>
        <taxon>Planctomycetota</taxon>
        <taxon>Planctomycetia</taxon>
        <taxon>Gemmatales</taxon>
        <taxon>Gemmataceae</taxon>
        <taxon>Urbifossiella</taxon>
    </lineage>
</organism>
<keyword evidence="1" id="KW-0677">Repeat</keyword>
<keyword evidence="4" id="KW-0808">Transferase</keyword>
<dbReference type="AlphaFoldDB" id="A0A517Y0B2"/>
<dbReference type="GO" id="GO:0016740">
    <property type="term" value="F:transferase activity"/>
    <property type="evidence" value="ECO:0007669"/>
    <property type="project" value="UniProtKB-KW"/>
</dbReference>
<proteinExistence type="predicted"/>
<protein>
    <submittedName>
        <fullName evidence="4">Prenyltransferase and squalene oxidase repeat protein</fullName>
    </submittedName>
</protein>
<dbReference type="SUPFAM" id="SSF48239">
    <property type="entry name" value="Terpenoid cyclases/Protein prenyltransferases"/>
    <property type="match status" value="2"/>
</dbReference>
<dbReference type="InterPro" id="IPR001330">
    <property type="entry name" value="Prenyltrans"/>
</dbReference>
<dbReference type="Proteomes" id="UP000319576">
    <property type="component" value="Chromosome"/>
</dbReference>
<dbReference type="KEGG" id="uli:ETAA1_51850"/>
<name>A0A517Y0B2_9BACT</name>
<keyword evidence="2" id="KW-0732">Signal</keyword>
<dbReference type="Gene3D" id="1.50.10.20">
    <property type="match status" value="2"/>
</dbReference>
<dbReference type="CDD" id="cd00688">
    <property type="entry name" value="ISOPREN_C2_like"/>
    <property type="match status" value="1"/>
</dbReference>
<sequence length="333" mass="36179" precursor="true">MRTTAALLAALVATLPAPAQESAEPGYIASTLRGFFANTARPDGSFRPGIDPAYEGMSDSAFSDLAPVAYAVVLHKTFGWKLPDEAKTREFLLGRQRDDGSFFNVAGTVGPDSAAGRAYNTTMAVMALKALNTKPRRDPLPVFDAVLKTDYKELPAYMTSFFPLAYLASGKAIPPEADRKIKALMEQDADGYLHDHVAATFHAAHYYRLIGEPVPRGEAMLARVLRDQKPDGSWMLNPPARDRHATFDAVFVVRQLGGNRPAAREALRKAASWSLTCRNRDGGFGHYPGSPSDADACFFHAGTLVMAGYLKPVEPLPPDARLLGWGHLFPVSE</sequence>
<evidence type="ECO:0000313" key="5">
    <source>
        <dbReference type="Proteomes" id="UP000319576"/>
    </source>
</evidence>
<dbReference type="OrthoDB" id="248095at2"/>
<feature type="domain" description="Prenyltransferase alpha-alpha toroid" evidence="3">
    <location>
        <begin position="34"/>
        <end position="126"/>
    </location>
</feature>
<dbReference type="EMBL" id="CP036273">
    <property type="protein sequence ID" value="QDU23193.1"/>
    <property type="molecule type" value="Genomic_DNA"/>
</dbReference>
<evidence type="ECO:0000256" key="2">
    <source>
        <dbReference type="SAM" id="SignalP"/>
    </source>
</evidence>
<evidence type="ECO:0000259" key="3">
    <source>
        <dbReference type="Pfam" id="PF00432"/>
    </source>
</evidence>
<feature type="signal peptide" evidence="2">
    <location>
        <begin position="1"/>
        <end position="19"/>
    </location>
</feature>